<proteinExistence type="predicted"/>
<keyword evidence="1" id="KW-1133">Transmembrane helix</keyword>
<keyword evidence="1" id="KW-0812">Transmembrane</keyword>
<feature type="transmembrane region" description="Helical" evidence="1">
    <location>
        <begin position="60"/>
        <end position="79"/>
    </location>
</feature>
<dbReference type="AlphaFoldDB" id="A0A402C4L8"/>
<keyword evidence="1" id="KW-0472">Membrane</keyword>
<keyword evidence="3" id="KW-1185">Reference proteome</keyword>
<reference evidence="2 3" key="1">
    <citation type="submission" date="2018-11" db="EMBL/GenBank/DDBJ databases">
        <title>Microbial catabolism of amino acid.</title>
        <authorList>
            <person name="Hibi M."/>
            <person name="Ogawa J."/>
        </authorList>
    </citation>
    <scope>NUCLEOTIDE SEQUENCE [LARGE SCALE GENOMIC DNA]</scope>
    <source>
        <strain evidence="2 3">C31-06</strain>
    </source>
</reference>
<gene>
    <name evidence="2" type="ORF">Rhow_002065</name>
</gene>
<name>A0A402C4L8_RHOWR</name>
<protein>
    <submittedName>
        <fullName evidence="2">Uncharacterized protein</fullName>
    </submittedName>
</protein>
<evidence type="ECO:0000256" key="1">
    <source>
        <dbReference type="SAM" id="Phobius"/>
    </source>
</evidence>
<comment type="caution">
    <text evidence="2">The sequence shown here is derived from an EMBL/GenBank/DDBJ whole genome shotgun (WGS) entry which is preliminary data.</text>
</comment>
<dbReference type="RefSeq" id="WP_225858029.1">
    <property type="nucleotide sequence ID" value="NZ_BHYM01000020.1"/>
</dbReference>
<dbReference type="Proteomes" id="UP000287519">
    <property type="component" value="Unassembled WGS sequence"/>
</dbReference>
<sequence length="223" mass="23566">MMSTVDPAAKRRAAQLGRRPSARKAAAVLVMLFVAGCALTLLGLISWISLCVKHGRGGPLYGPATAALGLGAGWLYAAAHTDPGPDELAQGAPMSVFPPLPGFVALGAAAVLTALAVLVSVRRGRRRRAAARTVRSGTQTVGTVTDKGYREFTPRPFGPSTILTVVTFTFVDANDVQRWVRRRMLISSDAPVLDGQATKIWYDAADPGNETRIVVELATTSAR</sequence>
<feature type="transmembrane region" description="Helical" evidence="1">
    <location>
        <begin position="99"/>
        <end position="119"/>
    </location>
</feature>
<evidence type="ECO:0000313" key="2">
    <source>
        <dbReference type="EMBL" id="GCE38541.1"/>
    </source>
</evidence>
<accession>A0A402C4L8</accession>
<feature type="transmembrane region" description="Helical" evidence="1">
    <location>
        <begin position="25"/>
        <end position="48"/>
    </location>
</feature>
<evidence type="ECO:0000313" key="3">
    <source>
        <dbReference type="Proteomes" id="UP000287519"/>
    </source>
</evidence>
<dbReference type="EMBL" id="BHYM01000020">
    <property type="protein sequence ID" value="GCE38541.1"/>
    <property type="molecule type" value="Genomic_DNA"/>
</dbReference>
<organism evidence="2 3">
    <name type="scientific">Rhodococcus wratislaviensis</name>
    <name type="common">Tsukamurella wratislaviensis</name>
    <dbReference type="NCBI Taxonomy" id="44752"/>
    <lineage>
        <taxon>Bacteria</taxon>
        <taxon>Bacillati</taxon>
        <taxon>Actinomycetota</taxon>
        <taxon>Actinomycetes</taxon>
        <taxon>Mycobacteriales</taxon>
        <taxon>Nocardiaceae</taxon>
        <taxon>Rhodococcus</taxon>
    </lineage>
</organism>